<dbReference type="PANTHER" id="PTHR33121">
    <property type="entry name" value="CYCLIC DI-GMP PHOSPHODIESTERASE PDEF"/>
    <property type="match status" value="1"/>
</dbReference>
<protein>
    <submittedName>
        <fullName evidence="4">EAL domain-containing protein</fullName>
    </submittedName>
</protein>
<evidence type="ECO:0000313" key="4">
    <source>
        <dbReference type="EMBL" id="MCC2218070.1"/>
    </source>
</evidence>
<dbReference type="PROSITE" id="PS50887">
    <property type="entry name" value="GGDEF"/>
    <property type="match status" value="1"/>
</dbReference>
<organism evidence="4 5">
    <name type="scientific">Coprococcus hominis</name>
    <name type="common">ex Arizal et al. 2022</name>
    <dbReference type="NCBI Taxonomy" id="2881262"/>
    <lineage>
        <taxon>Bacteria</taxon>
        <taxon>Bacillati</taxon>
        <taxon>Bacillota</taxon>
        <taxon>Clostridia</taxon>
        <taxon>Lachnospirales</taxon>
        <taxon>Lachnospiraceae</taxon>
        <taxon>Coprococcus</taxon>
    </lineage>
</organism>
<feature type="transmembrane region" description="Helical" evidence="1">
    <location>
        <begin position="209"/>
        <end position="231"/>
    </location>
</feature>
<feature type="domain" description="EAL" evidence="2">
    <location>
        <begin position="510"/>
        <end position="763"/>
    </location>
</feature>
<keyword evidence="1" id="KW-0812">Transmembrane</keyword>
<dbReference type="EMBL" id="JAJEQT010000001">
    <property type="protein sequence ID" value="MCC2218070.1"/>
    <property type="molecule type" value="Genomic_DNA"/>
</dbReference>
<sequence>MFILKYIFFGSLVILLIPLLFCIYTVQRIEKNALRNSVFGLLLSQTGMVMLYGMALMTVDEKLALFFYALFYFCVDFMTLLLFIYSRVYADTYRHKVWMRPVTYILLLTDAIVLFSNLRVQNVFHVAPMTDQFGNVYYGVKSYGILYGVHTLICYAFAAACLIVLLVRRSKCPRIFQVNYSSIIITLILTAIANIMFFKFEFIYDFSLIGYTALCCAITYFTFFHIPAGLVEKMLALFIKTIDDGVVCYDVKGKCIHANEQAKKILHVSELSALDKKLQGWLNGKNLRDIHDIAWKEQFRIDGKVHFFQFQYKKMIYENHEIGSFFLLHDRTEEVERVKSEQYKANHDALTGIYNREYFYECAEQMLRENSDTAFYIVCSDIRDFKIVNDVYGSKKGDDILIKQAESLKQKTPAGCIYGRLAGDRFALLLPKELFQENIFRREISRIEHIEGNSSFRLRMYMGIYEVDDRNTPVAVMCDRAIMAIKTIKDDVSNRISYYDKELRETALKEQGIISQFHDALEGGQFCFYIQPQISADGVVRGGEALVRWIHPERGMIPPGEFIELFERTGLISELDRYIWEKACIQLRDWCRQGHADFYLSVNISPRDFYYMDIYKVFTQLVQKHGFEAKNLHLEITETAVMSDTKKVIRLVNKLRQYGFKVEMDDFGSGYSSLNMLKDIKMDTIKLDMGFLRKTRNNERSMSIVSNVIHLSKRLGMEVVTEGVETREQVDALTMMGCDVFQGYYFAKPMSVWDYEDKYISTEG</sequence>
<feature type="transmembrane region" description="Helical" evidence="1">
    <location>
        <begin position="97"/>
        <end position="118"/>
    </location>
</feature>
<dbReference type="PROSITE" id="PS50883">
    <property type="entry name" value="EAL"/>
    <property type="match status" value="1"/>
</dbReference>
<dbReference type="Pfam" id="PF00990">
    <property type="entry name" value="GGDEF"/>
    <property type="match status" value="1"/>
</dbReference>
<dbReference type="CDD" id="cd01948">
    <property type="entry name" value="EAL"/>
    <property type="match status" value="1"/>
</dbReference>
<evidence type="ECO:0000256" key="1">
    <source>
        <dbReference type="SAM" id="Phobius"/>
    </source>
</evidence>
<feature type="transmembrane region" description="Helical" evidence="1">
    <location>
        <begin position="145"/>
        <end position="166"/>
    </location>
</feature>
<dbReference type="Gene3D" id="3.20.20.450">
    <property type="entry name" value="EAL domain"/>
    <property type="match status" value="1"/>
</dbReference>
<dbReference type="Gene3D" id="3.30.450.20">
    <property type="entry name" value="PAS domain"/>
    <property type="match status" value="1"/>
</dbReference>
<feature type="transmembrane region" description="Helical" evidence="1">
    <location>
        <begin position="65"/>
        <end position="85"/>
    </location>
</feature>
<dbReference type="SUPFAM" id="SSF141868">
    <property type="entry name" value="EAL domain-like"/>
    <property type="match status" value="1"/>
</dbReference>
<dbReference type="RefSeq" id="WP_117781261.1">
    <property type="nucleotide sequence ID" value="NZ_JAJEQT010000001.1"/>
</dbReference>
<dbReference type="PANTHER" id="PTHR33121:SF70">
    <property type="entry name" value="SIGNALING PROTEIN YKOW"/>
    <property type="match status" value="1"/>
</dbReference>
<dbReference type="InterPro" id="IPR050706">
    <property type="entry name" value="Cyclic-di-GMP_PDE-like"/>
</dbReference>
<dbReference type="Gene3D" id="3.30.70.270">
    <property type="match status" value="1"/>
</dbReference>
<dbReference type="SMART" id="SM00267">
    <property type="entry name" value="GGDEF"/>
    <property type="match status" value="1"/>
</dbReference>
<gene>
    <name evidence="4" type="ORF">LKD28_03355</name>
</gene>
<dbReference type="Proteomes" id="UP001198495">
    <property type="component" value="Unassembled WGS sequence"/>
</dbReference>
<dbReference type="Pfam" id="PF16927">
    <property type="entry name" value="HisKA_7TM"/>
    <property type="match status" value="1"/>
</dbReference>
<dbReference type="InterPro" id="IPR031621">
    <property type="entry name" value="HisKA_7TM"/>
</dbReference>
<feature type="transmembrane region" description="Helical" evidence="1">
    <location>
        <begin position="38"/>
        <end position="59"/>
    </location>
</feature>
<feature type="transmembrane region" description="Helical" evidence="1">
    <location>
        <begin position="6"/>
        <end position="26"/>
    </location>
</feature>
<dbReference type="NCBIfam" id="TIGR00254">
    <property type="entry name" value="GGDEF"/>
    <property type="match status" value="1"/>
</dbReference>
<dbReference type="SMART" id="SM00052">
    <property type="entry name" value="EAL"/>
    <property type="match status" value="1"/>
</dbReference>
<evidence type="ECO:0000259" key="3">
    <source>
        <dbReference type="PROSITE" id="PS50887"/>
    </source>
</evidence>
<dbReference type="InterPro" id="IPR043128">
    <property type="entry name" value="Rev_trsase/Diguanyl_cyclase"/>
</dbReference>
<dbReference type="InterPro" id="IPR029787">
    <property type="entry name" value="Nucleotide_cyclase"/>
</dbReference>
<evidence type="ECO:0000313" key="5">
    <source>
        <dbReference type="Proteomes" id="UP001198495"/>
    </source>
</evidence>
<feature type="domain" description="GGDEF" evidence="3">
    <location>
        <begin position="373"/>
        <end position="501"/>
    </location>
</feature>
<keyword evidence="5" id="KW-1185">Reference proteome</keyword>
<feature type="transmembrane region" description="Helical" evidence="1">
    <location>
        <begin position="178"/>
        <end position="197"/>
    </location>
</feature>
<accession>A0ABS8FLI3</accession>
<keyword evidence="1" id="KW-1133">Transmembrane helix</keyword>
<dbReference type="CDD" id="cd01949">
    <property type="entry name" value="GGDEF"/>
    <property type="match status" value="1"/>
</dbReference>
<comment type="caution">
    <text evidence="4">The sequence shown here is derived from an EMBL/GenBank/DDBJ whole genome shotgun (WGS) entry which is preliminary data.</text>
</comment>
<dbReference type="InterPro" id="IPR001633">
    <property type="entry name" value="EAL_dom"/>
</dbReference>
<proteinExistence type="predicted"/>
<dbReference type="InterPro" id="IPR000160">
    <property type="entry name" value="GGDEF_dom"/>
</dbReference>
<keyword evidence="1" id="KW-0472">Membrane</keyword>
<dbReference type="Pfam" id="PF00563">
    <property type="entry name" value="EAL"/>
    <property type="match status" value="1"/>
</dbReference>
<dbReference type="SUPFAM" id="SSF55073">
    <property type="entry name" value="Nucleotide cyclase"/>
    <property type="match status" value="1"/>
</dbReference>
<dbReference type="InterPro" id="IPR035919">
    <property type="entry name" value="EAL_sf"/>
</dbReference>
<evidence type="ECO:0000259" key="2">
    <source>
        <dbReference type="PROSITE" id="PS50883"/>
    </source>
</evidence>
<reference evidence="4 5" key="1">
    <citation type="submission" date="2021-10" db="EMBL/GenBank/DDBJ databases">
        <title>Anaerobic single-cell dispensing facilitates the cultivation of human gut bacteria.</title>
        <authorList>
            <person name="Afrizal A."/>
        </authorList>
    </citation>
    <scope>NUCLEOTIDE SEQUENCE [LARGE SCALE GENOMIC DNA]</scope>
    <source>
        <strain evidence="4 5">CLA-AA-H212</strain>
    </source>
</reference>
<name>A0ABS8FLI3_9FIRM</name>